<feature type="domain" description="DUF306" evidence="2">
    <location>
        <begin position="214"/>
        <end position="274"/>
    </location>
</feature>
<dbReference type="Proteomes" id="UP000287830">
    <property type="component" value="Unassembled WGS sequence"/>
</dbReference>
<feature type="compositionally biased region" description="Low complexity" evidence="1">
    <location>
        <begin position="1"/>
        <end position="10"/>
    </location>
</feature>
<proteinExistence type="predicted"/>
<dbReference type="AlphaFoldDB" id="A0A7U9PZ13"/>
<dbReference type="InterPro" id="IPR038670">
    <property type="entry name" value="HslJ-like_sf"/>
</dbReference>
<feature type="region of interest" description="Disordered" evidence="1">
    <location>
        <begin position="100"/>
        <end position="124"/>
    </location>
</feature>
<feature type="region of interest" description="Disordered" evidence="1">
    <location>
        <begin position="1"/>
        <end position="39"/>
    </location>
</feature>
<gene>
    <name evidence="3" type="ORF">OEIGOIKO_04704</name>
</gene>
<dbReference type="Pfam" id="PF03724">
    <property type="entry name" value="META"/>
    <property type="match status" value="1"/>
</dbReference>
<feature type="compositionally biased region" description="Low complexity" evidence="1">
    <location>
        <begin position="22"/>
        <end position="32"/>
    </location>
</feature>
<reference evidence="3 4" key="1">
    <citation type="submission" date="2018-11" db="EMBL/GenBank/DDBJ databases">
        <title>Whole genome sequence of Streptomyces chrestomyceticus NBRC 13444(T).</title>
        <authorList>
            <person name="Komaki H."/>
            <person name="Tamura T."/>
        </authorList>
    </citation>
    <scope>NUCLEOTIDE SEQUENCE [LARGE SCALE GENOMIC DNA]</scope>
    <source>
        <strain evidence="3 4">NBRC 13444</strain>
    </source>
</reference>
<accession>A0A7U9PZ13</accession>
<evidence type="ECO:0000259" key="2">
    <source>
        <dbReference type="Pfam" id="PF03724"/>
    </source>
</evidence>
<dbReference type="EMBL" id="BHZC01000001">
    <property type="protein sequence ID" value="GCD36923.1"/>
    <property type="molecule type" value="Genomic_DNA"/>
</dbReference>
<name>A0A7U9PZ13_9ACTN</name>
<evidence type="ECO:0000313" key="3">
    <source>
        <dbReference type="EMBL" id="GCD36923.1"/>
    </source>
</evidence>
<protein>
    <recommendedName>
        <fullName evidence="2">DUF306 domain-containing protein</fullName>
    </recommendedName>
</protein>
<comment type="caution">
    <text evidence="3">The sequence shown here is derived from an EMBL/GenBank/DDBJ whole genome shotgun (WGS) entry which is preliminary data.</text>
</comment>
<sequence>MALAAVSACGAPPPPAGGSGRGTPASASPSEKGPGGVGGSLSHGIWEFYDVTAEGATDRQDGHGIRPWVEFHDDGTATGSYGCATFRVNAELRSTRLALGEEVGTPPPTPSPRDSSTLCTSSADKPYVDQNERSLKRFLRGPLTITRKPPEKPTVPGRPARHDEIVLKNERGESATASPVMFEGFFTTRYRPKEFRPENTVLGFASADEDLYWDFHPGGVVTGKLGCNAFSAAAEFSGTSVYFHGPKLITHRTCPGPNSADEHRLLGILDAKRYEYKASESGMWVERGYHPDNSLLSFEAVPRP</sequence>
<organism evidence="3 4">
    <name type="scientific">Streptomyces chrestomyceticus JCM 4735</name>
    <dbReference type="NCBI Taxonomy" id="1306181"/>
    <lineage>
        <taxon>Bacteria</taxon>
        <taxon>Bacillati</taxon>
        <taxon>Actinomycetota</taxon>
        <taxon>Actinomycetes</taxon>
        <taxon>Kitasatosporales</taxon>
        <taxon>Streptomycetaceae</taxon>
        <taxon>Streptomyces</taxon>
    </lineage>
</organism>
<dbReference type="InterPro" id="IPR005184">
    <property type="entry name" value="DUF306_Meta_HslJ"/>
</dbReference>
<evidence type="ECO:0000313" key="4">
    <source>
        <dbReference type="Proteomes" id="UP000287830"/>
    </source>
</evidence>
<dbReference type="Gene3D" id="2.40.128.270">
    <property type="match status" value="1"/>
</dbReference>
<evidence type="ECO:0000256" key="1">
    <source>
        <dbReference type="SAM" id="MobiDB-lite"/>
    </source>
</evidence>